<reference evidence="2 3" key="1">
    <citation type="submission" date="2016-10" db="EMBL/GenBank/DDBJ databases">
        <authorList>
            <person name="de Groot N.N."/>
        </authorList>
    </citation>
    <scope>NUCLEOTIDE SEQUENCE [LARGE SCALE GENOMIC DNA]</scope>
    <source>
        <strain evidence="2 3">OK461</strain>
    </source>
</reference>
<organism evidence="2 3">
    <name type="scientific">Streptomyces mirabilis</name>
    <dbReference type="NCBI Taxonomy" id="68239"/>
    <lineage>
        <taxon>Bacteria</taxon>
        <taxon>Bacillati</taxon>
        <taxon>Actinomycetota</taxon>
        <taxon>Actinomycetes</taxon>
        <taxon>Kitasatosporales</taxon>
        <taxon>Streptomycetaceae</taxon>
        <taxon>Streptomyces</taxon>
    </lineage>
</organism>
<feature type="region of interest" description="Disordered" evidence="1">
    <location>
        <begin position="1"/>
        <end position="22"/>
    </location>
</feature>
<evidence type="ECO:0000313" key="2">
    <source>
        <dbReference type="EMBL" id="SFG94848.1"/>
    </source>
</evidence>
<feature type="region of interest" description="Disordered" evidence="1">
    <location>
        <begin position="96"/>
        <end position="120"/>
    </location>
</feature>
<dbReference type="Proteomes" id="UP000181942">
    <property type="component" value="Unassembled WGS sequence"/>
</dbReference>
<sequence>MPRSFVPNPDLDPLGASADQSADAGTRELWGFRRVLARKLHAPGAFDSDITLVNRPLNDYWLKPYIGQEAEALCEARQLSLSLLYWMQTEAPRPDGGTGFPGLRIRPDVTGTTDGMAKAA</sequence>
<evidence type="ECO:0000313" key="3">
    <source>
        <dbReference type="Proteomes" id="UP000181942"/>
    </source>
</evidence>
<protein>
    <submittedName>
        <fullName evidence="2">Uncharacterized protein</fullName>
    </submittedName>
</protein>
<dbReference type="AlphaFoldDB" id="A0A1I2W072"/>
<accession>A0A1I2W072</accession>
<name>A0A1I2W072_9ACTN</name>
<dbReference type="EMBL" id="FONR01000034">
    <property type="protein sequence ID" value="SFG94848.1"/>
    <property type="molecule type" value="Genomic_DNA"/>
</dbReference>
<proteinExistence type="predicted"/>
<evidence type="ECO:0000256" key="1">
    <source>
        <dbReference type="SAM" id="MobiDB-lite"/>
    </source>
</evidence>
<gene>
    <name evidence="2" type="ORF">SAMN02787118_13463</name>
</gene>